<keyword evidence="1" id="KW-0328">Glycosyltransferase</keyword>
<organism evidence="4 5">
    <name type="scientific">Porphyromonas loveana</name>
    <dbReference type="NCBI Taxonomy" id="1884669"/>
    <lineage>
        <taxon>Bacteria</taxon>
        <taxon>Pseudomonadati</taxon>
        <taxon>Bacteroidota</taxon>
        <taxon>Bacteroidia</taxon>
        <taxon>Bacteroidales</taxon>
        <taxon>Porphyromonadaceae</taxon>
        <taxon>Porphyromonas</taxon>
    </lineage>
</organism>
<protein>
    <submittedName>
        <fullName evidence="4">Glycosyl transferase family 2</fullName>
    </submittedName>
</protein>
<evidence type="ECO:0000313" key="4">
    <source>
        <dbReference type="EMBL" id="PVZ12780.1"/>
    </source>
</evidence>
<dbReference type="Pfam" id="PF00535">
    <property type="entry name" value="Glycos_transf_2"/>
    <property type="match status" value="1"/>
</dbReference>
<dbReference type="PANTHER" id="PTHR22916:SF51">
    <property type="entry name" value="GLYCOSYLTRANSFERASE EPSH-RELATED"/>
    <property type="match status" value="1"/>
</dbReference>
<dbReference type="GeneID" id="94550311"/>
<keyword evidence="5" id="KW-1185">Reference proteome</keyword>
<evidence type="ECO:0000313" key="5">
    <source>
        <dbReference type="Proteomes" id="UP000245462"/>
    </source>
</evidence>
<evidence type="ECO:0000256" key="2">
    <source>
        <dbReference type="ARBA" id="ARBA00022679"/>
    </source>
</evidence>
<feature type="domain" description="Glycosyltransferase 2-like" evidence="3">
    <location>
        <begin position="9"/>
        <end position="146"/>
    </location>
</feature>
<dbReference type="GO" id="GO:0016758">
    <property type="term" value="F:hexosyltransferase activity"/>
    <property type="evidence" value="ECO:0007669"/>
    <property type="project" value="UniProtKB-ARBA"/>
</dbReference>
<dbReference type="RefSeq" id="WP_116678860.1">
    <property type="nucleotide sequence ID" value="NZ_JBGXZY010000077.1"/>
</dbReference>
<accession>A0A2U1FL78</accession>
<proteinExistence type="predicted"/>
<reference evidence="4 5" key="1">
    <citation type="submission" date="2018-04" db="EMBL/GenBank/DDBJ databases">
        <title>Genomic Encyclopedia of Type Strains, Phase IV (KMG-IV): sequencing the most valuable type-strain genomes for metagenomic binning, comparative biology and taxonomic classification.</title>
        <authorList>
            <person name="Goeker M."/>
        </authorList>
    </citation>
    <scope>NUCLEOTIDE SEQUENCE [LARGE SCALE GENOMIC DNA]</scope>
    <source>
        <strain evidence="4 5">DSM 28520</strain>
    </source>
</reference>
<keyword evidence="2 4" id="KW-0808">Transferase</keyword>
<evidence type="ECO:0000259" key="3">
    <source>
        <dbReference type="Pfam" id="PF00535"/>
    </source>
</evidence>
<dbReference type="PANTHER" id="PTHR22916">
    <property type="entry name" value="GLYCOSYLTRANSFERASE"/>
    <property type="match status" value="1"/>
</dbReference>
<dbReference type="Gene3D" id="3.90.550.10">
    <property type="entry name" value="Spore Coat Polysaccharide Biosynthesis Protein SpsA, Chain A"/>
    <property type="match status" value="1"/>
</dbReference>
<gene>
    <name evidence="4" type="ORF">C7382_10487</name>
</gene>
<comment type="caution">
    <text evidence="4">The sequence shown here is derived from an EMBL/GenBank/DDBJ whole genome shotgun (WGS) entry which is preliminary data.</text>
</comment>
<dbReference type="OrthoDB" id="1114838at2"/>
<dbReference type="InterPro" id="IPR001173">
    <property type="entry name" value="Glyco_trans_2-like"/>
</dbReference>
<sequence length="334" mass="38665">MTTQAPLVSVLIPLYNVERFVERCLNSVFSQTYSALEVIIVNDASRDNSLAITEATIKSNKKEDICIVISHPQNMGLAEARKTAIQKSTGKYLFFLDSDDYWHSSNYIQQCVEKLTECNGQVLIADYIVDYPKKQVYHSQQPASNSGKLCAHALLRGELQGFLHNKCFESENYKRNALEHKQGQNMLEDLRSIFPLFLHTDRIDYLPSPSIHYEQGNENSYIYSIKIDSIKQLFSAIDDCKEYATDLLGPDEFKQDFEIAYLNAAKMLYDKAPYSQYRLIKGHRHLRVEQIASMHYHPLIRYRFRCQLSNSPIVSYVGYLLCRMERSIKRALRN</sequence>
<evidence type="ECO:0000256" key="1">
    <source>
        <dbReference type="ARBA" id="ARBA00022676"/>
    </source>
</evidence>
<dbReference type="InterPro" id="IPR029044">
    <property type="entry name" value="Nucleotide-diphossugar_trans"/>
</dbReference>
<dbReference type="Proteomes" id="UP000245462">
    <property type="component" value="Unassembled WGS sequence"/>
</dbReference>
<dbReference type="SUPFAM" id="SSF53448">
    <property type="entry name" value="Nucleotide-diphospho-sugar transferases"/>
    <property type="match status" value="1"/>
</dbReference>
<name>A0A2U1FL78_9PORP</name>
<dbReference type="CDD" id="cd00761">
    <property type="entry name" value="Glyco_tranf_GTA_type"/>
    <property type="match status" value="1"/>
</dbReference>
<dbReference type="AlphaFoldDB" id="A0A2U1FL78"/>
<dbReference type="EMBL" id="QEKY01000004">
    <property type="protein sequence ID" value="PVZ12780.1"/>
    <property type="molecule type" value="Genomic_DNA"/>
</dbReference>